<dbReference type="InterPro" id="IPR036390">
    <property type="entry name" value="WH_DNA-bd_sf"/>
</dbReference>
<reference evidence="2" key="2">
    <citation type="submission" date="2020-09" db="EMBL/GenBank/DDBJ databases">
        <authorList>
            <person name="Sun Q."/>
            <person name="Ohkuma M."/>
        </authorList>
    </citation>
    <scope>NUCLEOTIDE SEQUENCE</scope>
    <source>
        <strain evidence="2">JCM 10088</strain>
    </source>
</reference>
<proteinExistence type="predicted"/>
<accession>A0A830GY96</accession>
<evidence type="ECO:0000313" key="3">
    <source>
        <dbReference type="Proteomes" id="UP000610960"/>
    </source>
</evidence>
<feature type="domain" description="Transcription regulator TrmB N-terminal" evidence="1">
    <location>
        <begin position="25"/>
        <end position="99"/>
    </location>
</feature>
<sequence length="136" mass="15244">MVSLVSIKEKEADELVERFGEEDLLKCIFGLSSTEIEIYNTLSKGDTMTVAEVANAVGKSRSTVERSLIKFVQLGLANRRPVLARNGGYTYVYSVKSPEQIRSRLTELVDAFHERAKAIAESFHAIAKRQEPKPRN</sequence>
<dbReference type="AlphaFoldDB" id="A0A830GY96"/>
<dbReference type="InterPro" id="IPR002831">
    <property type="entry name" value="Tscrpt_reg_TrmB_N"/>
</dbReference>
<dbReference type="CDD" id="cd00090">
    <property type="entry name" value="HTH_ARSR"/>
    <property type="match status" value="1"/>
</dbReference>
<comment type="caution">
    <text evidence="2">The sequence shown here is derived from an EMBL/GenBank/DDBJ whole genome shotgun (WGS) entry which is preliminary data.</text>
</comment>
<gene>
    <name evidence="2" type="ORF">GCM10007981_17070</name>
</gene>
<reference evidence="2" key="1">
    <citation type="journal article" date="2014" name="Int. J. Syst. Evol. Microbiol.">
        <title>Complete genome sequence of Corynebacterium casei LMG S-19264T (=DSM 44701T), isolated from a smear-ripened cheese.</title>
        <authorList>
            <consortium name="US DOE Joint Genome Institute (JGI-PGF)"/>
            <person name="Walter F."/>
            <person name="Albersmeier A."/>
            <person name="Kalinowski J."/>
            <person name="Ruckert C."/>
        </authorList>
    </citation>
    <scope>NUCLEOTIDE SEQUENCE</scope>
    <source>
        <strain evidence="2">JCM 10088</strain>
    </source>
</reference>
<dbReference type="Proteomes" id="UP000610960">
    <property type="component" value="Unassembled WGS sequence"/>
</dbReference>
<keyword evidence="3" id="KW-1185">Reference proteome</keyword>
<dbReference type="SUPFAM" id="SSF46785">
    <property type="entry name" value="Winged helix' DNA-binding domain"/>
    <property type="match status" value="1"/>
</dbReference>
<organism evidence="2 3">
    <name type="scientific">Thermocladium modestius</name>
    <dbReference type="NCBI Taxonomy" id="62609"/>
    <lineage>
        <taxon>Archaea</taxon>
        <taxon>Thermoproteota</taxon>
        <taxon>Thermoprotei</taxon>
        <taxon>Thermoproteales</taxon>
        <taxon>Thermoproteaceae</taxon>
        <taxon>Thermocladium</taxon>
    </lineage>
</organism>
<dbReference type="EMBL" id="BMNL01000004">
    <property type="protein sequence ID" value="GGP22153.1"/>
    <property type="molecule type" value="Genomic_DNA"/>
</dbReference>
<evidence type="ECO:0000259" key="1">
    <source>
        <dbReference type="Pfam" id="PF01978"/>
    </source>
</evidence>
<dbReference type="Gene3D" id="1.10.10.10">
    <property type="entry name" value="Winged helix-like DNA-binding domain superfamily/Winged helix DNA-binding domain"/>
    <property type="match status" value="1"/>
</dbReference>
<evidence type="ECO:0000313" key="2">
    <source>
        <dbReference type="EMBL" id="GGP22153.1"/>
    </source>
</evidence>
<dbReference type="OrthoDB" id="51378at2157"/>
<dbReference type="Pfam" id="PF01978">
    <property type="entry name" value="TrmB"/>
    <property type="match status" value="1"/>
</dbReference>
<dbReference type="InterPro" id="IPR011991">
    <property type="entry name" value="ArsR-like_HTH"/>
</dbReference>
<protein>
    <recommendedName>
        <fullName evidence="1">Transcription regulator TrmB N-terminal domain-containing protein</fullName>
    </recommendedName>
</protein>
<name>A0A830GY96_9CREN</name>
<dbReference type="InterPro" id="IPR036388">
    <property type="entry name" value="WH-like_DNA-bd_sf"/>
</dbReference>
<dbReference type="RefSeq" id="WP_188596988.1">
    <property type="nucleotide sequence ID" value="NZ_BMNL01000004.1"/>
</dbReference>